<name>D0LK25_HALO1</name>
<dbReference type="STRING" id="502025.Hoch_0418"/>
<gene>
    <name evidence="1" type="ordered locus">Hoch_0418</name>
</gene>
<reference evidence="1 2" key="1">
    <citation type="journal article" date="2010" name="Stand. Genomic Sci.">
        <title>Complete genome sequence of Haliangium ochraceum type strain (SMP-2).</title>
        <authorList>
            <consortium name="US DOE Joint Genome Institute (JGI-PGF)"/>
            <person name="Ivanova N."/>
            <person name="Daum C."/>
            <person name="Lang E."/>
            <person name="Abt B."/>
            <person name="Kopitz M."/>
            <person name="Saunders E."/>
            <person name="Lapidus A."/>
            <person name="Lucas S."/>
            <person name="Glavina Del Rio T."/>
            <person name="Nolan M."/>
            <person name="Tice H."/>
            <person name="Copeland A."/>
            <person name="Cheng J.F."/>
            <person name="Chen F."/>
            <person name="Bruce D."/>
            <person name="Goodwin L."/>
            <person name="Pitluck S."/>
            <person name="Mavromatis K."/>
            <person name="Pati A."/>
            <person name="Mikhailova N."/>
            <person name="Chen A."/>
            <person name="Palaniappan K."/>
            <person name="Land M."/>
            <person name="Hauser L."/>
            <person name="Chang Y.J."/>
            <person name="Jeffries C.D."/>
            <person name="Detter J.C."/>
            <person name="Brettin T."/>
            <person name="Rohde M."/>
            <person name="Goker M."/>
            <person name="Bristow J."/>
            <person name="Markowitz V."/>
            <person name="Eisen J.A."/>
            <person name="Hugenholtz P."/>
            <person name="Kyrpides N.C."/>
            <person name="Klenk H.P."/>
        </authorList>
    </citation>
    <scope>NUCLEOTIDE SEQUENCE [LARGE SCALE GENOMIC DNA]</scope>
    <source>
        <strain evidence="2">DSM 14365 / CIP 107738 / JCM 11303 / AJ 13395 / SMP-2</strain>
    </source>
</reference>
<dbReference type="Gene3D" id="1.25.40.10">
    <property type="entry name" value="Tetratricopeptide repeat domain"/>
    <property type="match status" value="1"/>
</dbReference>
<dbReference type="eggNOG" id="COG4783">
    <property type="taxonomic scope" value="Bacteria"/>
</dbReference>
<dbReference type="Proteomes" id="UP000001880">
    <property type="component" value="Chromosome"/>
</dbReference>
<accession>D0LK25</accession>
<proteinExistence type="predicted"/>
<evidence type="ECO:0000313" key="1">
    <source>
        <dbReference type="EMBL" id="ACY13059.1"/>
    </source>
</evidence>
<dbReference type="SUPFAM" id="SSF48452">
    <property type="entry name" value="TPR-like"/>
    <property type="match status" value="1"/>
</dbReference>
<keyword evidence="2" id="KW-1185">Reference proteome</keyword>
<evidence type="ECO:0000313" key="2">
    <source>
        <dbReference type="Proteomes" id="UP000001880"/>
    </source>
</evidence>
<dbReference type="KEGG" id="hoh:Hoch_0418"/>
<organism evidence="1 2">
    <name type="scientific">Haliangium ochraceum (strain DSM 14365 / JCM 11303 / SMP-2)</name>
    <dbReference type="NCBI Taxonomy" id="502025"/>
    <lineage>
        <taxon>Bacteria</taxon>
        <taxon>Pseudomonadati</taxon>
        <taxon>Myxococcota</taxon>
        <taxon>Polyangia</taxon>
        <taxon>Haliangiales</taxon>
        <taxon>Kofleriaceae</taxon>
        <taxon>Haliangium</taxon>
    </lineage>
</organism>
<dbReference type="InterPro" id="IPR011990">
    <property type="entry name" value="TPR-like_helical_dom_sf"/>
</dbReference>
<dbReference type="HOGENOM" id="CLU_459046_0_0_7"/>
<dbReference type="AlphaFoldDB" id="D0LK25"/>
<sequence length="628" mass="69105">MRHLAPTQFGGAESSRFPEVKYIARLRVYATPAHQAQSSRWQQRFADELDYVNQYLIPNYGLRFEIEGFADWPRTGNDDSLPQMLSELRQLDTAEEVDWVVGLGSALNTTSNSFHQIGLASHFDRHMVLRGFEDVAADEALRELDEHHRLRLRGARRQHRQAAIFLHEWAHTMGALHVDDRDAFMAPSYRLKTNSFSPETNALLLAVLPARMEAVNANESLRAHLAAMRQHLEHNSPQAWDPDELEALRETMADLQSFFDRQDEEKVAAGEVARVDEHGVGQVPEEVRELYEQIQALHRSGAHEQARSMLDNLIASYPAHLEFRLSACALALNAPSADADADADATGATGAGTGTGAAAAPPPDPDALATCARLGLIAPASAAAARADLLAAGALRRAEQGAEAATLLAQARERIAANADEPSAAEAWTQLVAGLQALGAVTWVEQAIASAPAGVDTAEVQTWATQQRRRYGLPPNAARHRIAPADEGAYLRAVREALAVLYRGDRDGAWRAATSALQRYRNAPGLRAVQCDIELRRQRRGHARAHCQAALAAYSETSWARYLLGILELYARKNRAGIAQLERAIELDPSLQQAYRALHQAYGRTSQRAAQEQLEARYLERFGQVLAP</sequence>
<dbReference type="EMBL" id="CP001804">
    <property type="protein sequence ID" value="ACY13059.1"/>
    <property type="molecule type" value="Genomic_DNA"/>
</dbReference>
<protein>
    <submittedName>
        <fullName evidence="1">Uncharacterized protein</fullName>
    </submittedName>
</protein>